<dbReference type="AlphaFoldDB" id="A0A318LHP5"/>
<protein>
    <submittedName>
        <fullName evidence="1">Uncharacterized protein</fullName>
    </submittedName>
</protein>
<gene>
    <name evidence="1" type="ORF">BA062_32865</name>
</gene>
<sequence>MGDLTLRHVGRTRVRIDTEIEGERVAATGWLKTRQAEDMDWDTNVVTTAQLEIGRVELHDVPIETVVEIPDTRNA</sequence>
<comment type="caution">
    <text evidence="1">The sequence shown here is derived from an EMBL/GenBank/DDBJ whole genome shotgun (WGS) entry which is preliminary data.</text>
</comment>
<name>A0A318LHP5_9PSEU</name>
<accession>A0A318LHP5</accession>
<evidence type="ECO:0000313" key="2">
    <source>
        <dbReference type="Proteomes" id="UP000247892"/>
    </source>
</evidence>
<evidence type="ECO:0000313" key="1">
    <source>
        <dbReference type="EMBL" id="PXY20644.1"/>
    </source>
</evidence>
<dbReference type="Proteomes" id="UP000247892">
    <property type="component" value="Unassembled WGS sequence"/>
</dbReference>
<reference evidence="1 2" key="1">
    <citation type="submission" date="2016-07" db="EMBL/GenBank/DDBJ databases">
        <title>Draft genome sequence of Prauserella sp. YIM 121212, isolated from alkaline soil.</title>
        <authorList>
            <person name="Ruckert C."/>
            <person name="Albersmeier A."/>
            <person name="Jiang C.-L."/>
            <person name="Jiang Y."/>
            <person name="Kalinowski J."/>
            <person name="Schneider O."/>
            <person name="Winkler A."/>
            <person name="Zotchev S.B."/>
        </authorList>
    </citation>
    <scope>NUCLEOTIDE SEQUENCE [LARGE SCALE GENOMIC DNA]</scope>
    <source>
        <strain evidence="1 2">YIM 121212</strain>
    </source>
</reference>
<dbReference type="EMBL" id="MASU01000016">
    <property type="protein sequence ID" value="PXY20644.1"/>
    <property type="molecule type" value="Genomic_DNA"/>
</dbReference>
<proteinExistence type="predicted"/>
<keyword evidence="2" id="KW-1185">Reference proteome</keyword>
<organism evidence="1 2">
    <name type="scientific">Prauserella flavalba</name>
    <dbReference type="NCBI Taxonomy" id="1477506"/>
    <lineage>
        <taxon>Bacteria</taxon>
        <taxon>Bacillati</taxon>
        <taxon>Actinomycetota</taxon>
        <taxon>Actinomycetes</taxon>
        <taxon>Pseudonocardiales</taxon>
        <taxon>Pseudonocardiaceae</taxon>
        <taxon>Prauserella</taxon>
    </lineage>
</organism>